<keyword evidence="1" id="KW-0547">Nucleotide-binding</keyword>
<accession>A0A6G0VNB1</accession>
<keyword evidence="1" id="KW-0378">Hydrolase</keyword>
<dbReference type="OrthoDB" id="6623760at2759"/>
<name>A0A6G0VNB1_APHCR</name>
<keyword evidence="1" id="KW-0347">Helicase</keyword>
<evidence type="ECO:0000313" key="1">
    <source>
        <dbReference type="EMBL" id="KAF0702848.1"/>
    </source>
</evidence>
<dbReference type="Proteomes" id="UP000478052">
    <property type="component" value="Unassembled WGS sequence"/>
</dbReference>
<protein>
    <submittedName>
        <fullName evidence="1">ATP-dependent DNA helicase RRM3-like</fullName>
    </submittedName>
</protein>
<reference evidence="1 2" key="1">
    <citation type="submission" date="2019-08" db="EMBL/GenBank/DDBJ databases">
        <title>Whole genome of Aphis craccivora.</title>
        <authorList>
            <person name="Voronova N.V."/>
            <person name="Shulinski R.S."/>
            <person name="Bandarenka Y.V."/>
            <person name="Zhorov D.G."/>
            <person name="Warner D."/>
        </authorList>
    </citation>
    <scope>NUCLEOTIDE SEQUENCE [LARGE SCALE GENOMIC DNA]</scope>
    <source>
        <strain evidence="1">180601</strain>
        <tissue evidence="1">Whole Body</tissue>
    </source>
</reference>
<proteinExistence type="predicted"/>
<organism evidence="1 2">
    <name type="scientific">Aphis craccivora</name>
    <name type="common">Cowpea aphid</name>
    <dbReference type="NCBI Taxonomy" id="307492"/>
    <lineage>
        <taxon>Eukaryota</taxon>
        <taxon>Metazoa</taxon>
        <taxon>Ecdysozoa</taxon>
        <taxon>Arthropoda</taxon>
        <taxon>Hexapoda</taxon>
        <taxon>Insecta</taxon>
        <taxon>Pterygota</taxon>
        <taxon>Neoptera</taxon>
        <taxon>Paraneoptera</taxon>
        <taxon>Hemiptera</taxon>
        <taxon>Sternorrhyncha</taxon>
        <taxon>Aphidomorpha</taxon>
        <taxon>Aphidoidea</taxon>
        <taxon>Aphididae</taxon>
        <taxon>Aphidini</taxon>
        <taxon>Aphis</taxon>
        <taxon>Aphis</taxon>
    </lineage>
</organism>
<dbReference type="GO" id="GO:0004386">
    <property type="term" value="F:helicase activity"/>
    <property type="evidence" value="ECO:0007669"/>
    <property type="project" value="UniProtKB-KW"/>
</dbReference>
<dbReference type="EMBL" id="VUJU01014141">
    <property type="protein sequence ID" value="KAF0702848.1"/>
    <property type="molecule type" value="Genomic_DNA"/>
</dbReference>
<dbReference type="AlphaFoldDB" id="A0A6G0VNB1"/>
<keyword evidence="1" id="KW-0067">ATP-binding</keyword>
<sequence length="57" mass="6469">MTINKSQEQSLKIAGIDLSENCFTHGQFYVACFRVSSPLPTRLVILPKWKNIQCSIL</sequence>
<evidence type="ECO:0000313" key="2">
    <source>
        <dbReference type="Proteomes" id="UP000478052"/>
    </source>
</evidence>
<gene>
    <name evidence="1" type="ORF">FWK35_00035241</name>
</gene>
<comment type="caution">
    <text evidence="1">The sequence shown here is derived from an EMBL/GenBank/DDBJ whole genome shotgun (WGS) entry which is preliminary data.</text>
</comment>
<keyword evidence="2" id="KW-1185">Reference proteome</keyword>